<reference evidence="2" key="2">
    <citation type="journal article" date="2020" name="Nat. Commun.">
        <title>Large-scale genome sequencing of mycorrhizal fungi provides insights into the early evolution of symbiotic traits.</title>
        <authorList>
            <person name="Miyauchi S."/>
            <person name="Kiss E."/>
            <person name="Kuo A."/>
            <person name="Drula E."/>
            <person name="Kohler A."/>
            <person name="Sanchez-Garcia M."/>
            <person name="Morin E."/>
            <person name="Andreopoulos B."/>
            <person name="Barry K.W."/>
            <person name="Bonito G."/>
            <person name="Buee M."/>
            <person name="Carver A."/>
            <person name="Chen C."/>
            <person name="Cichocki N."/>
            <person name="Clum A."/>
            <person name="Culley D."/>
            <person name="Crous P.W."/>
            <person name="Fauchery L."/>
            <person name="Girlanda M."/>
            <person name="Hayes R.D."/>
            <person name="Keri Z."/>
            <person name="LaButti K."/>
            <person name="Lipzen A."/>
            <person name="Lombard V."/>
            <person name="Magnuson J."/>
            <person name="Maillard F."/>
            <person name="Murat C."/>
            <person name="Nolan M."/>
            <person name="Ohm R.A."/>
            <person name="Pangilinan J."/>
            <person name="Pereira M.F."/>
            <person name="Perotto S."/>
            <person name="Peter M."/>
            <person name="Pfister S."/>
            <person name="Riley R."/>
            <person name="Sitrit Y."/>
            <person name="Stielow J.B."/>
            <person name="Szollosi G."/>
            <person name="Zifcakova L."/>
            <person name="Stursova M."/>
            <person name="Spatafora J.W."/>
            <person name="Tedersoo L."/>
            <person name="Vaario L.M."/>
            <person name="Yamada A."/>
            <person name="Yan M."/>
            <person name="Wang P."/>
            <person name="Xu J."/>
            <person name="Bruns T."/>
            <person name="Baldrian P."/>
            <person name="Vilgalys R."/>
            <person name="Dunand C."/>
            <person name="Henrissat B."/>
            <person name="Grigoriev I.V."/>
            <person name="Hibbett D."/>
            <person name="Nagy L.G."/>
            <person name="Martin F.M."/>
        </authorList>
    </citation>
    <scope>NUCLEOTIDE SEQUENCE</scope>
    <source>
        <strain evidence="2">BED1</strain>
    </source>
</reference>
<evidence type="ECO:0000313" key="2">
    <source>
        <dbReference type="EMBL" id="KAF8440932.1"/>
    </source>
</evidence>
<dbReference type="PROSITE" id="PS50879">
    <property type="entry name" value="RNASE_H_1"/>
    <property type="match status" value="1"/>
</dbReference>
<protein>
    <recommendedName>
        <fullName evidence="1">RNase H type-1 domain-containing protein</fullName>
    </recommendedName>
</protein>
<keyword evidence="3" id="KW-1185">Reference proteome</keyword>
<reference evidence="2" key="1">
    <citation type="submission" date="2019-10" db="EMBL/GenBank/DDBJ databases">
        <authorList>
            <consortium name="DOE Joint Genome Institute"/>
            <person name="Kuo A."/>
            <person name="Miyauchi S."/>
            <person name="Kiss E."/>
            <person name="Drula E."/>
            <person name="Kohler A."/>
            <person name="Sanchez-Garcia M."/>
            <person name="Andreopoulos B."/>
            <person name="Barry K.W."/>
            <person name="Bonito G."/>
            <person name="Buee M."/>
            <person name="Carver A."/>
            <person name="Chen C."/>
            <person name="Cichocki N."/>
            <person name="Clum A."/>
            <person name="Culley D."/>
            <person name="Crous P.W."/>
            <person name="Fauchery L."/>
            <person name="Girlanda M."/>
            <person name="Hayes R."/>
            <person name="Keri Z."/>
            <person name="LaButti K."/>
            <person name="Lipzen A."/>
            <person name="Lombard V."/>
            <person name="Magnuson J."/>
            <person name="Maillard F."/>
            <person name="Morin E."/>
            <person name="Murat C."/>
            <person name="Nolan M."/>
            <person name="Ohm R."/>
            <person name="Pangilinan J."/>
            <person name="Pereira M."/>
            <person name="Perotto S."/>
            <person name="Peter M."/>
            <person name="Riley R."/>
            <person name="Sitrit Y."/>
            <person name="Stielow B."/>
            <person name="Szollosi G."/>
            <person name="Zifcakova L."/>
            <person name="Stursova M."/>
            <person name="Spatafora J.W."/>
            <person name="Tedersoo L."/>
            <person name="Vaario L.-M."/>
            <person name="Yamada A."/>
            <person name="Yan M."/>
            <person name="Wang P."/>
            <person name="Xu J."/>
            <person name="Bruns T."/>
            <person name="Baldrian P."/>
            <person name="Vilgalys R."/>
            <person name="Henrissat B."/>
            <person name="Grigoriev I.V."/>
            <person name="Hibbett D."/>
            <person name="Nagy L.G."/>
            <person name="Martin F.M."/>
        </authorList>
    </citation>
    <scope>NUCLEOTIDE SEQUENCE</scope>
    <source>
        <strain evidence="2">BED1</strain>
    </source>
</reference>
<feature type="domain" description="RNase H type-1" evidence="1">
    <location>
        <begin position="277"/>
        <end position="337"/>
    </location>
</feature>
<dbReference type="AlphaFoldDB" id="A0AAD4BWC9"/>
<dbReference type="PANTHER" id="PTHR33481:SF1">
    <property type="entry name" value="ENDONUCLEASE_EXONUCLEASE_PHOSPHATASE DOMAIN-CONTAINING PROTEIN-RELATED"/>
    <property type="match status" value="1"/>
</dbReference>
<dbReference type="InterPro" id="IPR002156">
    <property type="entry name" value="RNaseH_domain"/>
</dbReference>
<comment type="caution">
    <text evidence="2">The sequence shown here is derived from an EMBL/GenBank/DDBJ whole genome shotgun (WGS) entry which is preliminary data.</text>
</comment>
<evidence type="ECO:0000313" key="3">
    <source>
        <dbReference type="Proteomes" id="UP001194468"/>
    </source>
</evidence>
<organism evidence="2 3">
    <name type="scientific">Boletus edulis BED1</name>
    <dbReference type="NCBI Taxonomy" id="1328754"/>
    <lineage>
        <taxon>Eukaryota</taxon>
        <taxon>Fungi</taxon>
        <taxon>Dikarya</taxon>
        <taxon>Basidiomycota</taxon>
        <taxon>Agaricomycotina</taxon>
        <taxon>Agaricomycetes</taxon>
        <taxon>Agaricomycetidae</taxon>
        <taxon>Boletales</taxon>
        <taxon>Boletineae</taxon>
        <taxon>Boletaceae</taxon>
        <taxon>Boletoideae</taxon>
        <taxon>Boletus</taxon>
    </lineage>
</organism>
<gene>
    <name evidence="2" type="ORF">L210DRAFT_3326110</name>
</gene>
<dbReference type="GO" id="GO:0004523">
    <property type="term" value="F:RNA-DNA hybrid ribonuclease activity"/>
    <property type="evidence" value="ECO:0007669"/>
    <property type="project" value="InterPro"/>
</dbReference>
<accession>A0AAD4BWC9</accession>
<proteinExistence type="predicted"/>
<dbReference type="GO" id="GO:0003676">
    <property type="term" value="F:nucleic acid binding"/>
    <property type="evidence" value="ECO:0007669"/>
    <property type="project" value="InterPro"/>
</dbReference>
<dbReference type="Proteomes" id="UP001194468">
    <property type="component" value="Unassembled WGS sequence"/>
</dbReference>
<evidence type="ECO:0000259" key="1">
    <source>
        <dbReference type="PROSITE" id="PS50879"/>
    </source>
</evidence>
<feature type="non-terminal residue" evidence="2">
    <location>
        <position position="337"/>
    </location>
</feature>
<name>A0AAD4BWC9_BOLED</name>
<dbReference type="PANTHER" id="PTHR33481">
    <property type="entry name" value="REVERSE TRANSCRIPTASE"/>
    <property type="match status" value="1"/>
</dbReference>
<sequence>MEGEGGALRWGEDHYANFEIDKTALLCVSRLRVPDPQKKGKSIPVPRPSIVINGHRIEPSPSYKFLGIIIDHELRFKQHAAYAISKGTKYVLASRRMTRVSRGIKARMTKRLYEGVALPKMLYGIDVWGAQMLEKGRGKKDDGWGARGFGKKMDSVQRLAALHIVGGMRSTASDVLFAHADLHQIPVLIHRACNNATLRMATLPKSHPLNSHIISTLRHRSRHKSPLHRLTNAFHYDPRKFEDILPVRHNPKWSPDVTVAVEEEKNAALLQDIEAETTHDICLYSDGSGIEGGIGGAAVLRRNGRKVDELRLTLGRSKDHTVYEGEIVGMILAVELL</sequence>
<dbReference type="EMBL" id="WHUW01000011">
    <property type="protein sequence ID" value="KAF8440932.1"/>
    <property type="molecule type" value="Genomic_DNA"/>
</dbReference>